<dbReference type="InterPro" id="IPR027414">
    <property type="entry name" value="GH95_N_dom"/>
</dbReference>
<dbReference type="EC" id="3.2.1.51" evidence="4"/>
<feature type="domain" description="Alpha fucosidase A-like C-terminal" evidence="2">
    <location>
        <begin position="692"/>
        <end position="751"/>
    </location>
</feature>
<dbReference type="InterPro" id="IPR008928">
    <property type="entry name" value="6-hairpin_glycosidase_sf"/>
</dbReference>
<evidence type="ECO:0000259" key="2">
    <source>
        <dbReference type="Pfam" id="PF21307"/>
    </source>
</evidence>
<reference evidence="4 5" key="1">
    <citation type="submission" date="2020-08" db="EMBL/GenBank/DDBJ databases">
        <title>Genomic Encyclopedia of Type Strains, Phase IV (KMG-IV): sequencing the most valuable type-strain genomes for metagenomic binning, comparative biology and taxonomic classification.</title>
        <authorList>
            <person name="Goeker M."/>
        </authorList>
    </citation>
    <scope>NUCLEOTIDE SEQUENCE [LARGE SCALE GENOMIC DNA]</scope>
    <source>
        <strain evidence="4 5">DSM 17507</strain>
    </source>
</reference>
<dbReference type="InterPro" id="IPR049053">
    <property type="entry name" value="AFCA-like_C"/>
</dbReference>
<dbReference type="Pfam" id="PF22124">
    <property type="entry name" value="Glyco_hydro_95_cat"/>
    <property type="match status" value="1"/>
</dbReference>
<proteinExistence type="predicted"/>
<keyword evidence="5" id="KW-1185">Reference proteome</keyword>
<dbReference type="EMBL" id="JACHOA010000006">
    <property type="protein sequence ID" value="MBB4614911.1"/>
    <property type="molecule type" value="Genomic_DNA"/>
</dbReference>
<name>A0A7W7EVC5_9SPHN</name>
<feature type="domain" description="Glycosyl hydrolase family 95 N-terminal" evidence="1">
    <location>
        <begin position="38"/>
        <end position="276"/>
    </location>
</feature>
<evidence type="ECO:0000259" key="3">
    <source>
        <dbReference type="Pfam" id="PF22124"/>
    </source>
</evidence>
<organism evidence="4 5">
    <name type="scientific">Novosphingobium taihuense</name>
    <dbReference type="NCBI Taxonomy" id="260085"/>
    <lineage>
        <taxon>Bacteria</taxon>
        <taxon>Pseudomonadati</taxon>
        <taxon>Pseudomonadota</taxon>
        <taxon>Alphaproteobacteria</taxon>
        <taxon>Sphingomonadales</taxon>
        <taxon>Sphingomonadaceae</taxon>
        <taxon>Novosphingobium</taxon>
    </lineage>
</organism>
<dbReference type="PANTHER" id="PTHR31084">
    <property type="entry name" value="ALPHA-L-FUCOSIDASE 2"/>
    <property type="match status" value="1"/>
</dbReference>
<dbReference type="OrthoDB" id="9802600at2"/>
<dbReference type="Gene3D" id="1.50.10.10">
    <property type="match status" value="1"/>
</dbReference>
<dbReference type="InterPro" id="IPR054363">
    <property type="entry name" value="GH95_cat"/>
</dbReference>
<dbReference type="InterPro" id="IPR012341">
    <property type="entry name" value="6hp_glycosidase-like_sf"/>
</dbReference>
<protein>
    <submittedName>
        <fullName evidence="4">Alpha-L-fucosidase 2</fullName>
        <ecNumber evidence="4">3.2.1.51</ecNumber>
    </submittedName>
</protein>
<dbReference type="PANTHER" id="PTHR31084:SF0">
    <property type="entry name" value="ALPHA-L-FUCOSIDASE 2"/>
    <property type="match status" value="1"/>
</dbReference>
<dbReference type="RefSeq" id="WP_144906066.1">
    <property type="nucleotide sequence ID" value="NZ_JACHOA010000006.1"/>
</dbReference>
<dbReference type="Pfam" id="PF14498">
    <property type="entry name" value="Glyco_hyd_65N_2"/>
    <property type="match status" value="1"/>
</dbReference>
<comment type="caution">
    <text evidence="4">The sequence shown here is derived from an EMBL/GenBank/DDBJ whole genome shotgun (WGS) entry which is preliminary data.</text>
</comment>
<keyword evidence="4" id="KW-0326">Glycosidase</keyword>
<evidence type="ECO:0000259" key="1">
    <source>
        <dbReference type="Pfam" id="PF14498"/>
    </source>
</evidence>
<keyword evidence="4" id="KW-0378">Hydrolase</keyword>
<evidence type="ECO:0000313" key="5">
    <source>
        <dbReference type="Proteomes" id="UP000538566"/>
    </source>
</evidence>
<feature type="domain" description="Glycosyl hydrolase family 95 catalytic" evidence="3">
    <location>
        <begin position="295"/>
        <end position="689"/>
    </location>
</feature>
<dbReference type="Pfam" id="PF21307">
    <property type="entry name" value="Glyco_hydro_95_C"/>
    <property type="match status" value="1"/>
</dbReference>
<gene>
    <name evidence="4" type="ORF">GGR37_003201</name>
</gene>
<dbReference type="GO" id="GO:0004560">
    <property type="term" value="F:alpha-L-fucosidase activity"/>
    <property type="evidence" value="ECO:0007669"/>
    <property type="project" value="UniProtKB-EC"/>
</dbReference>
<dbReference type="PIRSF" id="PIRSF007663">
    <property type="entry name" value="UCP007663"/>
    <property type="match status" value="1"/>
</dbReference>
<dbReference type="InterPro" id="IPR016518">
    <property type="entry name" value="Alpha-L-fucosidase"/>
</dbReference>
<dbReference type="SUPFAM" id="SSF48208">
    <property type="entry name" value="Six-hairpin glycosidases"/>
    <property type="match status" value="1"/>
</dbReference>
<dbReference type="GO" id="GO:0005975">
    <property type="term" value="P:carbohydrate metabolic process"/>
    <property type="evidence" value="ECO:0007669"/>
    <property type="project" value="InterPro"/>
</dbReference>
<dbReference type="AlphaFoldDB" id="A0A7W7EVC5"/>
<dbReference type="Proteomes" id="UP000538566">
    <property type="component" value="Unassembled WGS sequence"/>
</dbReference>
<sequence length="774" mass="84823">MSLTRRQAIATGAAVASQGLVRLPAGATTPRRPRNDILWYRQPAKEWTEALPVGNGRLGAMVFGGTAIERIQLNEDTLWSGGPYDPLNPKANPEAVEEVRRLISERRFAEAEAMANDCLIARPVGQMSYQTFGDLFIEMDLKDEPEAYTRQLDLDTATSLTRFDISTGTITRKVLASPVDQVIAIRLSATKGANLRCVLRLETPQDATVVATSQSRSGEIRVEGRNRSDQGVPAALRLAGQLAVKASDGTVVVQGSDLVIEGATEATILVAIATSHSGDPVATVERQITGAVSRSWSDLCKRHIAEHRRLYRRASLDLGTASALPTDERIKANVDTDEPALAALYFAYARYLMICSSRPGTQPANLQGIWNESTKPPWGSKYTININTQMNYWLADPANLGECAEPLLRMVRELAVSGAKTARSIYGARGWVAHHNTDLWRASSPIDGAAWGMWPMGGAWLCNALWDRWDYGRDRAWLSAIYPLMRGAAEFFLDTLQPSPQGLVTSPSISPENRHPFGASVCAGPAMDRQILRDLFARTAAAAVVLGKDDDFAERLRKTRAALAPDRIGAAGQLQEWLEDWDEAAPEQDHRHVSHLYALYPSHQIDPDGTPDLARAARVSLNRRGDETTGWATAWRIALWARLRDGERAHKILRSLLSPTRTYPNMFDAHPPFQIDGNFGGSTAIVEMLMLSRNNSLHLLPALPRAWPNGSARGLVARGGLVVDLAWTAGHLAYARLQPMYDGTIEVRLGNVRRTLRLSAGRAMTLKGSTLATS</sequence>
<accession>A0A7W7EVC5</accession>
<evidence type="ECO:0000313" key="4">
    <source>
        <dbReference type="EMBL" id="MBB4614911.1"/>
    </source>
</evidence>